<organism evidence="1 2">
    <name type="scientific">Deinococcus petrolearius</name>
    <dbReference type="NCBI Taxonomy" id="1751295"/>
    <lineage>
        <taxon>Bacteria</taxon>
        <taxon>Thermotogati</taxon>
        <taxon>Deinococcota</taxon>
        <taxon>Deinococci</taxon>
        <taxon>Deinococcales</taxon>
        <taxon>Deinococcaceae</taxon>
        <taxon>Deinococcus</taxon>
    </lineage>
</organism>
<evidence type="ECO:0000313" key="1">
    <source>
        <dbReference type="EMBL" id="MFC5850251.1"/>
    </source>
</evidence>
<keyword evidence="2" id="KW-1185">Reference proteome</keyword>
<gene>
    <name evidence="1" type="ORF">ACFPQ6_18325</name>
</gene>
<dbReference type="RefSeq" id="WP_380052243.1">
    <property type="nucleotide sequence ID" value="NZ_JBHSOH010000044.1"/>
</dbReference>
<evidence type="ECO:0000313" key="2">
    <source>
        <dbReference type="Proteomes" id="UP001595979"/>
    </source>
</evidence>
<accession>A0ABW1DRG9</accession>
<dbReference type="Proteomes" id="UP001595979">
    <property type="component" value="Unassembled WGS sequence"/>
</dbReference>
<proteinExistence type="predicted"/>
<sequence>MPQAGPSPGQTWLSARLDDLYLLSFGPRLGRAVQDLIPALHPALAGNR</sequence>
<protein>
    <submittedName>
        <fullName evidence="1">Uncharacterized protein</fullName>
    </submittedName>
</protein>
<comment type="caution">
    <text evidence="1">The sequence shown here is derived from an EMBL/GenBank/DDBJ whole genome shotgun (WGS) entry which is preliminary data.</text>
</comment>
<name>A0ABW1DRG9_9DEIO</name>
<dbReference type="EMBL" id="JBHSOH010000044">
    <property type="protein sequence ID" value="MFC5850251.1"/>
    <property type="molecule type" value="Genomic_DNA"/>
</dbReference>
<reference evidence="2" key="1">
    <citation type="journal article" date="2019" name="Int. J. Syst. Evol. Microbiol.">
        <title>The Global Catalogue of Microorganisms (GCM) 10K type strain sequencing project: providing services to taxonomists for standard genome sequencing and annotation.</title>
        <authorList>
            <consortium name="The Broad Institute Genomics Platform"/>
            <consortium name="The Broad Institute Genome Sequencing Center for Infectious Disease"/>
            <person name="Wu L."/>
            <person name="Ma J."/>
        </authorList>
    </citation>
    <scope>NUCLEOTIDE SEQUENCE [LARGE SCALE GENOMIC DNA]</scope>
    <source>
        <strain evidence="2">CGMCC 1.15053</strain>
    </source>
</reference>